<dbReference type="CDD" id="cd00090">
    <property type="entry name" value="HTH_ARSR"/>
    <property type="match status" value="1"/>
</dbReference>
<dbReference type="GO" id="GO:0003677">
    <property type="term" value="F:DNA binding"/>
    <property type="evidence" value="ECO:0007669"/>
    <property type="project" value="UniProtKB-KW"/>
</dbReference>
<dbReference type="Pfam" id="PF00232">
    <property type="entry name" value="Glyco_hydro_1"/>
    <property type="match status" value="1"/>
</dbReference>
<dbReference type="InterPro" id="IPR017853">
    <property type="entry name" value="GH"/>
</dbReference>
<proteinExistence type="predicted"/>
<dbReference type="SUPFAM" id="SSF46785">
    <property type="entry name" value="Winged helix' DNA-binding domain"/>
    <property type="match status" value="1"/>
</dbReference>
<dbReference type="PROSITE" id="PS00653">
    <property type="entry name" value="GLYCOSYL_HYDROL_F1_2"/>
    <property type="match status" value="1"/>
</dbReference>
<dbReference type="PANTHER" id="PTHR30595">
    <property type="entry name" value="GLPR-RELATED TRANSCRIPTIONAL REPRESSOR"/>
    <property type="match status" value="1"/>
</dbReference>
<comment type="caution">
    <text evidence="2">The sequence shown here is derived from an EMBL/GenBank/DDBJ whole genome shotgun (WGS) entry which is preliminary data.</text>
</comment>
<protein>
    <submittedName>
        <fullName evidence="2">Family 1 glycosylhydrolase</fullName>
    </submittedName>
</protein>
<keyword evidence="1" id="KW-0238">DNA-binding</keyword>
<sequence>MIYEELDKFQDDFLWGSASAAYQVEGAWDKDGKRMESYSYPIDAVREAIMNAFVHRDYTMSSDIKIEIFDDRLAISSPGSLPDGLTVEDIKQGANAKRNPILINALDKMNYIENYGSGIRRIYSLYKGFMRQPELIATHNLFTVVLYKMNYKLNTMELNRHMISIVQYLSNGKPASRQEIQDALDLQKSYTSELLSSLKKSGIIGSEGRGPATRYYLIATDTG</sequence>
<dbReference type="Gene3D" id="3.30.565.60">
    <property type="match status" value="1"/>
</dbReference>
<dbReference type="InterPro" id="IPR011991">
    <property type="entry name" value="ArsR-like_HTH"/>
</dbReference>
<dbReference type="PANTHER" id="PTHR30595:SF6">
    <property type="entry name" value="SCHLAFEN ALBA-2 DOMAIN-CONTAINING PROTEIN"/>
    <property type="match status" value="1"/>
</dbReference>
<dbReference type="Proteomes" id="UP001290582">
    <property type="component" value="Unassembled WGS sequence"/>
</dbReference>
<dbReference type="InterPro" id="IPR001360">
    <property type="entry name" value="Glyco_hydro_1"/>
</dbReference>
<dbReference type="InterPro" id="IPR036388">
    <property type="entry name" value="WH-like_DNA-bd_sf"/>
</dbReference>
<dbReference type="Gene3D" id="1.10.10.10">
    <property type="entry name" value="Winged helix-like DNA-binding domain superfamily/Winged helix DNA-binding domain"/>
    <property type="match status" value="1"/>
</dbReference>
<dbReference type="InterPro" id="IPR036390">
    <property type="entry name" value="WH_DNA-bd_sf"/>
</dbReference>
<dbReference type="Pfam" id="PF13749">
    <property type="entry name" value="HATPase_c_4"/>
    <property type="match status" value="1"/>
</dbReference>
<dbReference type="AlphaFoldDB" id="A0AAW9JPB7"/>
<evidence type="ECO:0000313" key="3">
    <source>
        <dbReference type="Proteomes" id="UP001290582"/>
    </source>
</evidence>
<dbReference type="InterPro" id="IPR033132">
    <property type="entry name" value="GH_1_N_CS"/>
</dbReference>
<gene>
    <name evidence="2" type="ORF">U1294_08360</name>
</gene>
<dbReference type="RefSeq" id="WP_171300778.1">
    <property type="nucleotide sequence ID" value="NZ_JAKYKN010000103.1"/>
</dbReference>
<dbReference type="GO" id="GO:0004553">
    <property type="term" value="F:hydrolase activity, hydrolyzing O-glycosyl compounds"/>
    <property type="evidence" value="ECO:0007669"/>
    <property type="project" value="InterPro"/>
</dbReference>
<reference evidence="2" key="1">
    <citation type="submission" date="2023-12" db="EMBL/GenBank/DDBJ databases">
        <title>Molecular genomic analyses of Enterococcus cecorum from sepsis oubreaks in broilers.</title>
        <authorList>
            <person name="Rhoads D."/>
            <person name="Alrubaye A."/>
        </authorList>
    </citation>
    <scope>NUCLEOTIDE SEQUENCE</scope>
    <source>
        <strain evidence="2">1755</strain>
    </source>
</reference>
<organism evidence="2 3">
    <name type="scientific">Enterococcus cecorum</name>
    <dbReference type="NCBI Taxonomy" id="44008"/>
    <lineage>
        <taxon>Bacteria</taxon>
        <taxon>Bacillati</taxon>
        <taxon>Bacillota</taxon>
        <taxon>Bacilli</taxon>
        <taxon>Lactobacillales</taxon>
        <taxon>Enterococcaceae</taxon>
        <taxon>Enterococcus</taxon>
    </lineage>
</organism>
<dbReference type="SUPFAM" id="SSF51445">
    <property type="entry name" value="(Trans)glycosidases"/>
    <property type="match status" value="1"/>
</dbReference>
<dbReference type="InterPro" id="IPR038475">
    <property type="entry name" value="RecG_C_sf"/>
</dbReference>
<name>A0AAW9JPB7_9ENTE</name>
<accession>A0AAW9JPB7</accession>
<dbReference type="EMBL" id="JAXOGL010000013">
    <property type="protein sequence ID" value="MDZ5598238.1"/>
    <property type="molecule type" value="Genomic_DNA"/>
</dbReference>
<evidence type="ECO:0000256" key="1">
    <source>
        <dbReference type="ARBA" id="ARBA00023125"/>
    </source>
</evidence>
<dbReference type="GO" id="GO:0005975">
    <property type="term" value="P:carbohydrate metabolic process"/>
    <property type="evidence" value="ECO:0007669"/>
    <property type="project" value="InterPro"/>
</dbReference>
<evidence type="ECO:0000313" key="2">
    <source>
        <dbReference type="EMBL" id="MDZ5598238.1"/>
    </source>
</evidence>